<keyword evidence="2" id="KW-1185">Reference proteome</keyword>
<name>A0A9X1XJD9_9VIBR</name>
<proteinExistence type="predicted"/>
<reference evidence="1" key="1">
    <citation type="submission" date="2021-11" db="EMBL/GenBank/DDBJ databases">
        <title>Vibrio ZSDE26 sp. nov. and Vibrio ZSDZ34 sp. nov., isolated from coastal seawater in Qingdao.</title>
        <authorList>
            <person name="Zhang P."/>
        </authorList>
    </citation>
    <scope>NUCLEOTIDE SEQUENCE</scope>
    <source>
        <strain evidence="1">ZSDE26</strain>
    </source>
</reference>
<organism evidence="1 2">
    <name type="scientific">Vibrio amylolyticus</name>
    <dbReference type="NCBI Taxonomy" id="2847292"/>
    <lineage>
        <taxon>Bacteria</taxon>
        <taxon>Pseudomonadati</taxon>
        <taxon>Pseudomonadota</taxon>
        <taxon>Gammaproteobacteria</taxon>
        <taxon>Vibrionales</taxon>
        <taxon>Vibrionaceae</taxon>
        <taxon>Vibrio</taxon>
    </lineage>
</organism>
<evidence type="ECO:0000313" key="2">
    <source>
        <dbReference type="Proteomes" id="UP001139559"/>
    </source>
</evidence>
<dbReference type="RefSeq" id="WP_248007865.1">
    <property type="nucleotide sequence ID" value="NZ_JAJHVV010000003.1"/>
</dbReference>
<evidence type="ECO:0000313" key="1">
    <source>
        <dbReference type="EMBL" id="MCK6262753.1"/>
    </source>
</evidence>
<comment type="caution">
    <text evidence="1">The sequence shown here is derived from an EMBL/GenBank/DDBJ whole genome shotgun (WGS) entry which is preliminary data.</text>
</comment>
<dbReference type="EMBL" id="JAJHVV010000003">
    <property type="protein sequence ID" value="MCK6262753.1"/>
    <property type="molecule type" value="Genomic_DNA"/>
</dbReference>
<dbReference type="AlphaFoldDB" id="A0A9X1XJD9"/>
<sequence length="105" mass="11510">MLKIDEKEIQGKIEFGEKIVGRGKVGIQSWYLSSTSIALVLEIAEDPEIEPEDLPLVGYGCGGWIFEHEYTSSESEVVAAIKLGLSQFKQNSLEYVPAVTCACAQ</sequence>
<gene>
    <name evidence="1" type="ORF">KP803_05630</name>
</gene>
<dbReference type="Proteomes" id="UP001139559">
    <property type="component" value="Unassembled WGS sequence"/>
</dbReference>
<accession>A0A9X1XJD9</accession>
<protein>
    <submittedName>
        <fullName evidence="1">Uncharacterized protein</fullName>
    </submittedName>
</protein>